<dbReference type="PANTHER" id="PTHR13780">
    <property type="entry name" value="AMP-ACTIVATED PROTEIN KINASE, GAMMA REGULATORY SUBUNIT"/>
    <property type="match status" value="1"/>
</dbReference>
<dbReference type="Gene3D" id="3.10.580.10">
    <property type="entry name" value="CBS-domain"/>
    <property type="match status" value="2"/>
</dbReference>
<name>A0A0G4ISD2_PLABS</name>
<dbReference type="GO" id="GO:0004865">
    <property type="term" value="F:protein serine/threonine phosphatase inhibitor activity"/>
    <property type="evidence" value="ECO:0007669"/>
    <property type="project" value="TreeGrafter"/>
</dbReference>
<dbReference type="OrthoDB" id="449052at2759"/>
<keyword evidence="7" id="KW-1185">Reference proteome</keyword>
<evidence type="ECO:0000313" key="6">
    <source>
        <dbReference type="EMBL" id="SPQ95176.1"/>
    </source>
</evidence>
<dbReference type="InterPro" id="IPR050511">
    <property type="entry name" value="AMPK_gamma/SDS23_families"/>
</dbReference>
<protein>
    <recommendedName>
        <fullName evidence="4">CBS domain-containing protein</fullName>
    </recommendedName>
</protein>
<evidence type="ECO:0000259" key="4">
    <source>
        <dbReference type="PROSITE" id="PS51371"/>
    </source>
</evidence>
<proteinExistence type="predicted"/>
<dbReference type="Proteomes" id="UP000290189">
    <property type="component" value="Unassembled WGS sequence"/>
</dbReference>
<evidence type="ECO:0000256" key="3">
    <source>
        <dbReference type="PROSITE-ProRule" id="PRU00703"/>
    </source>
</evidence>
<dbReference type="EMBL" id="CDSF01000083">
    <property type="protein sequence ID" value="CEO98248.1"/>
    <property type="molecule type" value="Genomic_DNA"/>
</dbReference>
<keyword evidence="6" id="KW-0496">Mitochondrion</keyword>
<evidence type="ECO:0000313" key="5">
    <source>
        <dbReference type="EMBL" id="CEO98248.1"/>
    </source>
</evidence>
<dbReference type="InterPro" id="IPR000644">
    <property type="entry name" value="CBS_dom"/>
</dbReference>
<dbReference type="CDD" id="cd02205">
    <property type="entry name" value="CBS_pair_SF"/>
    <property type="match status" value="3"/>
</dbReference>
<evidence type="ECO:0000313" key="8">
    <source>
        <dbReference type="Proteomes" id="UP000290189"/>
    </source>
</evidence>
<dbReference type="STRING" id="37360.A0A0G4ISD2"/>
<feature type="domain" description="CBS" evidence="4">
    <location>
        <begin position="106"/>
        <end position="163"/>
    </location>
</feature>
<dbReference type="Pfam" id="PF00571">
    <property type="entry name" value="CBS"/>
    <property type="match status" value="3"/>
</dbReference>
<sequence>MSSAVSVLSGVTAGQVAAQHQKPIIIDSGLTIKEASQVLAKHSITSAPVYNKTNHSFEGFFDYSDVISLVLKVVAERTTLEPDNSLEVYLQDHSVQEITAGMVTRLSRKNKFSPVRDTTPLSELVDRFSEDIHRLPVTSENGDFCGVVSQSDIIKALWQKRAELADFMHKPVSALSPRQSEVVQMNVDEPLLTALKIMHEKTVTSIALIDEDKAIVMVLSLTDFKHLFHTNMFTDLHRSAGEYKSELLRSSVSVKDTSPVFAVSPDATLENAIGKLVATRSHRVYVCDRHVPVGVIALSDIIRSIRQLSK</sequence>
<evidence type="ECO:0000256" key="1">
    <source>
        <dbReference type="ARBA" id="ARBA00022737"/>
    </source>
</evidence>
<dbReference type="EMBL" id="OVEO01000003">
    <property type="protein sequence ID" value="SPQ95176.1"/>
    <property type="molecule type" value="Genomic_DNA"/>
</dbReference>
<evidence type="ECO:0000313" key="7">
    <source>
        <dbReference type="Proteomes" id="UP000039324"/>
    </source>
</evidence>
<dbReference type="PROSITE" id="PS51371">
    <property type="entry name" value="CBS"/>
    <property type="match status" value="3"/>
</dbReference>
<dbReference type="SMART" id="SM00116">
    <property type="entry name" value="CBS"/>
    <property type="match status" value="4"/>
</dbReference>
<dbReference type="PANTHER" id="PTHR13780:SF36">
    <property type="entry name" value="CBS DOMAIN-CONTAINING PROTEIN"/>
    <property type="match status" value="1"/>
</dbReference>
<dbReference type="OMA" id="MSIITCR"/>
<accession>A0A0G4ISD2</accession>
<dbReference type="GO" id="GO:0042149">
    <property type="term" value="P:cellular response to glucose starvation"/>
    <property type="evidence" value="ECO:0007669"/>
    <property type="project" value="TreeGrafter"/>
</dbReference>
<geneLocation type="mitochondrion" evidence="6"/>
<keyword evidence="1" id="KW-0677">Repeat</keyword>
<organism evidence="5 7">
    <name type="scientific">Plasmodiophora brassicae</name>
    <name type="common">Clubroot disease agent</name>
    <dbReference type="NCBI Taxonomy" id="37360"/>
    <lineage>
        <taxon>Eukaryota</taxon>
        <taxon>Sar</taxon>
        <taxon>Rhizaria</taxon>
        <taxon>Endomyxa</taxon>
        <taxon>Phytomyxea</taxon>
        <taxon>Plasmodiophorida</taxon>
        <taxon>Plasmodiophoridae</taxon>
        <taxon>Plasmodiophora</taxon>
    </lineage>
</organism>
<reference evidence="6 8" key="2">
    <citation type="submission" date="2018-03" db="EMBL/GenBank/DDBJ databases">
        <authorList>
            <person name="Fogelqvist J."/>
        </authorList>
    </citation>
    <scope>NUCLEOTIDE SEQUENCE [LARGE SCALE GENOMIC DNA]</scope>
</reference>
<dbReference type="InterPro" id="IPR046342">
    <property type="entry name" value="CBS_dom_sf"/>
</dbReference>
<reference evidence="5 7" key="1">
    <citation type="submission" date="2015-02" db="EMBL/GenBank/DDBJ databases">
        <authorList>
            <person name="Chooi Y.-H."/>
        </authorList>
    </citation>
    <scope>NUCLEOTIDE SEQUENCE [LARGE SCALE GENOMIC DNA]</scope>
    <source>
        <strain evidence="5">E3</strain>
    </source>
</reference>
<feature type="domain" description="CBS" evidence="4">
    <location>
        <begin position="18"/>
        <end position="76"/>
    </location>
</feature>
<feature type="domain" description="CBS" evidence="4">
    <location>
        <begin position="256"/>
        <end position="310"/>
    </location>
</feature>
<evidence type="ECO:0000256" key="2">
    <source>
        <dbReference type="ARBA" id="ARBA00023122"/>
    </source>
</evidence>
<dbReference type="Proteomes" id="UP000039324">
    <property type="component" value="Unassembled WGS sequence"/>
</dbReference>
<dbReference type="AlphaFoldDB" id="A0A0G4ISD2"/>
<dbReference type="SUPFAM" id="SSF54631">
    <property type="entry name" value="CBS-domain pair"/>
    <property type="match status" value="2"/>
</dbReference>
<keyword evidence="2 3" id="KW-0129">CBS domain</keyword>
<gene>
    <name evidence="5" type="ORF">PBRA_006362</name>
    <name evidence="6" type="ORF">PLBR_LOCUS2391</name>
</gene>